<dbReference type="Proteomes" id="UP000712600">
    <property type="component" value="Unassembled WGS sequence"/>
</dbReference>
<name>A0A8S9SHS1_BRACR</name>
<reference evidence="1" key="1">
    <citation type="submission" date="2019-12" db="EMBL/GenBank/DDBJ databases">
        <title>Genome sequencing and annotation of Brassica cretica.</title>
        <authorList>
            <person name="Studholme D.J."/>
            <person name="Sarris P."/>
        </authorList>
    </citation>
    <scope>NUCLEOTIDE SEQUENCE</scope>
    <source>
        <strain evidence="1">PFS-109/04</strain>
        <tissue evidence="1">Leaf</tissue>
    </source>
</reference>
<dbReference type="Gene3D" id="1.25.40.10">
    <property type="entry name" value="Tetratricopeptide repeat domain"/>
    <property type="match status" value="1"/>
</dbReference>
<protein>
    <submittedName>
        <fullName evidence="1">Uncharacterized protein</fullName>
    </submittedName>
</protein>
<evidence type="ECO:0000313" key="2">
    <source>
        <dbReference type="Proteomes" id="UP000712600"/>
    </source>
</evidence>
<dbReference type="InterPro" id="IPR011990">
    <property type="entry name" value="TPR-like_helical_dom_sf"/>
</dbReference>
<gene>
    <name evidence="1" type="ORF">F2Q69_00034109</name>
</gene>
<accession>A0A8S9SHS1</accession>
<comment type="caution">
    <text evidence="1">The sequence shown here is derived from an EMBL/GenBank/DDBJ whole genome shotgun (WGS) entry which is preliminary data.</text>
</comment>
<sequence length="71" mass="8355">MRNLFERAIPAAGFHVTEGNRIWEGYREFEQGILDTIDKADLEVGFIFLMLRGINRYKGFEAYFTVTCLFR</sequence>
<evidence type="ECO:0000313" key="1">
    <source>
        <dbReference type="EMBL" id="KAF3599523.1"/>
    </source>
</evidence>
<proteinExistence type="predicted"/>
<dbReference type="EMBL" id="QGKX02000004">
    <property type="protein sequence ID" value="KAF3599523.1"/>
    <property type="molecule type" value="Genomic_DNA"/>
</dbReference>
<organism evidence="1 2">
    <name type="scientific">Brassica cretica</name>
    <name type="common">Mustard</name>
    <dbReference type="NCBI Taxonomy" id="69181"/>
    <lineage>
        <taxon>Eukaryota</taxon>
        <taxon>Viridiplantae</taxon>
        <taxon>Streptophyta</taxon>
        <taxon>Embryophyta</taxon>
        <taxon>Tracheophyta</taxon>
        <taxon>Spermatophyta</taxon>
        <taxon>Magnoliopsida</taxon>
        <taxon>eudicotyledons</taxon>
        <taxon>Gunneridae</taxon>
        <taxon>Pentapetalae</taxon>
        <taxon>rosids</taxon>
        <taxon>malvids</taxon>
        <taxon>Brassicales</taxon>
        <taxon>Brassicaceae</taxon>
        <taxon>Brassiceae</taxon>
        <taxon>Brassica</taxon>
    </lineage>
</organism>
<dbReference type="AlphaFoldDB" id="A0A8S9SHS1"/>